<dbReference type="GO" id="GO:0005912">
    <property type="term" value="C:adherens junction"/>
    <property type="evidence" value="ECO:0007669"/>
    <property type="project" value="TreeGrafter"/>
</dbReference>
<dbReference type="InterPro" id="IPR013106">
    <property type="entry name" value="Ig_V-set"/>
</dbReference>
<dbReference type="SUPFAM" id="SSF48726">
    <property type="entry name" value="Immunoglobulin"/>
    <property type="match status" value="2"/>
</dbReference>
<dbReference type="GO" id="GO:0005886">
    <property type="term" value="C:plasma membrane"/>
    <property type="evidence" value="ECO:0007669"/>
    <property type="project" value="TreeGrafter"/>
</dbReference>
<dbReference type="PROSITE" id="PS50835">
    <property type="entry name" value="IG_LIKE"/>
    <property type="match status" value="1"/>
</dbReference>
<dbReference type="InterPro" id="IPR013783">
    <property type="entry name" value="Ig-like_fold"/>
</dbReference>
<dbReference type="Gene3D" id="2.60.40.10">
    <property type="entry name" value="Immunoglobulins"/>
    <property type="match status" value="1"/>
</dbReference>
<dbReference type="InterPro" id="IPR007110">
    <property type="entry name" value="Ig-like_dom"/>
</dbReference>
<feature type="compositionally biased region" description="Polar residues" evidence="1">
    <location>
        <begin position="239"/>
        <end position="256"/>
    </location>
</feature>
<dbReference type="SMART" id="SM00409">
    <property type="entry name" value="IG"/>
    <property type="match status" value="1"/>
</dbReference>
<dbReference type="GO" id="GO:0098632">
    <property type="term" value="F:cell-cell adhesion mediator activity"/>
    <property type="evidence" value="ECO:0007669"/>
    <property type="project" value="TreeGrafter"/>
</dbReference>
<organism evidence="3 4">
    <name type="scientific">Nothobranchius furzeri</name>
    <name type="common">Turquoise killifish</name>
    <dbReference type="NCBI Taxonomy" id="105023"/>
    <lineage>
        <taxon>Eukaryota</taxon>
        <taxon>Metazoa</taxon>
        <taxon>Chordata</taxon>
        <taxon>Craniata</taxon>
        <taxon>Vertebrata</taxon>
        <taxon>Euteleostomi</taxon>
        <taxon>Actinopterygii</taxon>
        <taxon>Neopterygii</taxon>
        <taxon>Teleostei</taxon>
        <taxon>Neoteleostei</taxon>
        <taxon>Acanthomorphata</taxon>
        <taxon>Ovalentaria</taxon>
        <taxon>Atherinomorphae</taxon>
        <taxon>Cyprinodontiformes</taxon>
        <taxon>Nothobranchiidae</taxon>
        <taxon>Nothobranchius</taxon>
    </lineage>
</organism>
<feature type="region of interest" description="Disordered" evidence="1">
    <location>
        <begin position="239"/>
        <end position="258"/>
    </location>
</feature>
<dbReference type="AlphaFoldDB" id="A0A8C6KLG2"/>
<dbReference type="Proteomes" id="UP000694548">
    <property type="component" value="Chromosome sgr06"/>
</dbReference>
<dbReference type="InterPro" id="IPR003599">
    <property type="entry name" value="Ig_sub"/>
</dbReference>
<evidence type="ECO:0000259" key="2">
    <source>
        <dbReference type="PROSITE" id="PS50835"/>
    </source>
</evidence>
<reference evidence="3" key="3">
    <citation type="submission" date="2025-09" db="UniProtKB">
        <authorList>
            <consortium name="Ensembl"/>
        </authorList>
    </citation>
    <scope>IDENTIFICATION</scope>
</reference>
<keyword evidence="4" id="KW-1185">Reference proteome</keyword>
<feature type="domain" description="Ig-like" evidence="2">
    <location>
        <begin position="123"/>
        <end position="207"/>
    </location>
</feature>
<protein>
    <submittedName>
        <fullName evidence="3">Endothelial cell adhesion molecule b</fullName>
    </submittedName>
</protein>
<reference evidence="3" key="1">
    <citation type="submission" date="2014-08" db="EMBL/GenBank/DDBJ databases">
        <authorList>
            <person name="Senf B."/>
            <person name="Petzold A."/>
            <person name="Downie B.R."/>
            <person name="Koch P."/>
            <person name="Platzer M."/>
        </authorList>
    </citation>
    <scope>NUCLEOTIDE SEQUENCE [LARGE SCALE GENOMIC DNA]</scope>
    <source>
        <strain evidence="3">GRZ</strain>
    </source>
</reference>
<feature type="region of interest" description="Disordered" evidence="1">
    <location>
        <begin position="299"/>
        <end position="343"/>
    </location>
</feature>
<name>A0A8C6KLG2_NOTFU</name>
<dbReference type="Pfam" id="PF07686">
    <property type="entry name" value="V-set"/>
    <property type="match status" value="1"/>
</dbReference>
<sequence length="372" mass="39799">MPSKEMEVVKGQMVVLQAWYSPNSDISLNTIIWNDACSYCDNDHQCVVSGQVINFSSGKVGHGQNEFTKRVGFSVTMPSANLSIYINDTQETDSGQYLCHVIVPGGPGLTGEMRLNVKVPPSPPVCSMTGTSVVKGNVTLSCRSSDGKPAPQYKWTKAAPVSEVFFSPICWCLPKFVCLNQAASGVPVCDVANREISTPSLLEKTIVHLFFIFFHREDAQAPKRVSWAKSNTGSDIVSKNGTLSSIATSPRSQDPHQPNFRYPYSPMSASDTSSVINAYQLRPGEATSLQGLPGYNMGGTPTRKHKRPASANGAPPQILRSPAVGTPKRTDGAQPQVPPLLTASPQISSSTLTRMGAVAVMVPAQSQAGSLV</sequence>
<reference evidence="3" key="2">
    <citation type="submission" date="2025-08" db="UniProtKB">
        <authorList>
            <consortium name="Ensembl"/>
        </authorList>
    </citation>
    <scope>IDENTIFICATION</scope>
</reference>
<dbReference type="Ensembl" id="ENSNFUT00015007241.1">
    <property type="protein sequence ID" value="ENSNFUP00015006884.1"/>
    <property type="gene ID" value="ENSNFUG00015003403.1"/>
</dbReference>
<evidence type="ECO:0000313" key="3">
    <source>
        <dbReference type="Ensembl" id="ENSNFUP00015006884.1"/>
    </source>
</evidence>
<dbReference type="GeneTree" id="ENSGT00940000157231"/>
<accession>A0A8C6KLG2</accession>
<evidence type="ECO:0000313" key="4">
    <source>
        <dbReference type="Proteomes" id="UP000694548"/>
    </source>
</evidence>
<dbReference type="InterPro" id="IPR036179">
    <property type="entry name" value="Ig-like_dom_sf"/>
</dbReference>
<dbReference type="PANTHER" id="PTHR44549">
    <property type="entry name" value="ENDOTHELIAL CELL-SELECTIVE ADHESION MOLECULE"/>
    <property type="match status" value="1"/>
</dbReference>
<evidence type="ECO:0000256" key="1">
    <source>
        <dbReference type="SAM" id="MobiDB-lite"/>
    </source>
</evidence>
<proteinExistence type="predicted"/>
<dbReference type="PANTHER" id="PTHR44549:SF1">
    <property type="entry name" value="ENDOTHELIAL CELL-SELECTIVE ADHESION MOLECULE"/>
    <property type="match status" value="1"/>
</dbReference>
<dbReference type="GO" id="GO:0007156">
    <property type="term" value="P:homophilic cell adhesion via plasma membrane adhesion molecules"/>
    <property type="evidence" value="ECO:0007669"/>
    <property type="project" value="TreeGrafter"/>
</dbReference>
<dbReference type="InterPro" id="IPR042757">
    <property type="entry name" value="ESAM"/>
</dbReference>